<keyword evidence="1" id="KW-1133">Transmembrane helix</keyword>
<evidence type="ECO:0000313" key="4">
    <source>
        <dbReference type="WBParaSite" id="ASIM_0001876901-mRNA-1"/>
    </source>
</evidence>
<feature type="transmembrane region" description="Helical" evidence="1">
    <location>
        <begin position="118"/>
        <end position="135"/>
    </location>
</feature>
<dbReference type="Pfam" id="PF05884">
    <property type="entry name" value="ZYG-11_interact"/>
    <property type="match status" value="1"/>
</dbReference>
<evidence type="ECO:0000313" key="3">
    <source>
        <dbReference type="Proteomes" id="UP000267096"/>
    </source>
</evidence>
<dbReference type="Proteomes" id="UP000267096">
    <property type="component" value="Unassembled WGS sequence"/>
</dbReference>
<accession>A0A0M3KCR8</accession>
<proteinExistence type="predicted"/>
<protein>
    <submittedName>
        <fullName evidence="4">XK-related protein</fullName>
    </submittedName>
</protein>
<keyword evidence="3" id="KW-1185">Reference proteome</keyword>
<reference evidence="2 3" key="2">
    <citation type="submission" date="2018-11" db="EMBL/GenBank/DDBJ databases">
        <authorList>
            <consortium name="Pathogen Informatics"/>
        </authorList>
    </citation>
    <scope>NUCLEOTIDE SEQUENCE [LARGE SCALE GENOMIC DNA]</scope>
</reference>
<feature type="transmembrane region" description="Helical" evidence="1">
    <location>
        <begin position="141"/>
        <end position="161"/>
    </location>
</feature>
<feature type="transmembrane region" description="Helical" evidence="1">
    <location>
        <begin position="173"/>
        <end position="192"/>
    </location>
</feature>
<dbReference type="WBParaSite" id="ASIM_0001876901-mRNA-1">
    <property type="protein sequence ID" value="ASIM_0001876901-mRNA-1"/>
    <property type="gene ID" value="ASIM_0001876901"/>
</dbReference>
<dbReference type="AlphaFoldDB" id="A0A0M3KCR8"/>
<organism evidence="4">
    <name type="scientific">Anisakis simplex</name>
    <name type="common">Herring worm</name>
    <dbReference type="NCBI Taxonomy" id="6269"/>
    <lineage>
        <taxon>Eukaryota</taxon>
        <taxon>Metazoa</taxon>
        <taxon>Ecdysozoa</taxon>
        <taxon>Nematoda</taxon>
        <taxon>Chromadorea</taxon>
        <taxon>Rhabditida</taxon>
        <taxon>Spirurina</taxon>
        <taxon>Ascaridomorpha</taxon>
        <taxon>Ascaridoidea</taxon>
        <taxon>Anisakidae</taxon>
        <taxon>Anisakis</taxon>
        <taxon>Anisakis simplex complex</taxon>
    </lineage>
</organism>
<dbReference type="InterPro" id="IPR008574">
    <property type="entry name" value="Nematodes_ZYG-11_interact"/>
</dbReference>
<sequence length="250" mass="28188">MEQFRKFTEKMLVEIPKMLEILKLETIEKVNDIIIAVQDQSQIPDLLNFHVLFVCFLWIAIMMIGFITGEFVGTQLLGDILPYICDDSSAIVLNFILIPLFLYRQLDTIPEESRQSHSLLLAFAIIQGLLSGLILRNHLVILLAPLHLANIIYIAVISRIIGHKLNNDRQAYYGIISGIAFVIFSLSALIMGTMCTGFALNTLFAVFTSHVVIQVYMHRVSQSNLKPSYIQLAMLNSSIYAQAFVGYLCT</sequence>
<evidence type="ECO:0000313" key="2">
    <source>
        <dbReference type="EMBL" id="VDK63612.1"/>
    </source>
</evidence>
<dbReference type="OrthoDB" id="5862577at2759"/>
<dbReference type="PANTHER" id="PTHR31176">
    <property type="entry name" value="MFS DOMAIN-CONTAINING PROTEIN-RELATED"/>
    <property type="match status" value="1"/>
</dbReference>
<keyword evidence="1" id="KW-0472">Membrane</keyword>
<dbReference type="PANTHER" id="PTHR31176:SF1">
    <property type="entry name" value="MFS DOMAIN-CONTAINING PROTEIN-RELATED"/>
    <property type="match status" value="1"/>
</dbReference>
<keyword evidence="1" id="KW-0812">Transmembrane</keyword>
<reference evidence="4" key="1">
    <citation type="submission" date="2017-02" db="UniProtKB">
        <authorList>
            <consortium name="WormBaseParasite"/>
        </authorList>
    </citation>
    <scope>IDENTIFICATION</scope>
</reference>
<dbReference type="EMBL" id="UYRR01035116">
    <property type="protein sequence ID" value="VDK63612.1"/>
    <property type="molecule type" value="Genomic_DNA"/>
</dbReference>
<name>A0A0M3KCR8_ANISI</name>
<evidence type="ECO:0000256" key="1">
    <source>
        <dbReference type="SAM" id="Phobius"/>
    </source>
</evidence>
<gene>
    <name evidence="2" type="ORF">ASIM_LOCUS18166</name>
</gene>
<feature type="transmembrane region" description="Helical" evidence="1">
    <location>
        <begin position="46"/>
        <end position="68"/>
    </location>
</feature>
<feature type="transmembrane region" description="Helical" evidence="1">
    <location>
        <begin position="88"/>
        <end position="106"/>
    </location>
</feature>
<feature type="transmembrane region" description="Helical" evidence="1">
    <location>
        <begin position="198"/>
        <end position="217"/>
    </location>
</feature>